<dbReference type="EMBL" id="CABEEZ010000088">
    <property type="protein sequence ID" value="VTR36664.1"/>
    <property type="molecule type" value="Genomic_DNA"/>
</dbReference>
<dbReference type="AlphaFoldDB" id="A0A4U9V1W0"/>
<organism evidence="1">
    <name type="scientific">Serratia fonticola</name>
    <dbReference type="NCBI Taxonomy" id="47917"/>
    <lineage>
        <taxon>Bacteria</taxon>
        <taxon>Pseudomonadati</taxon>
        <taxon>Pseudomonadota</taxon>
        <taxon>Gammaproteobacteria</taxon>
        <taxon>Enterobacterales</taxon>
        <taxon>Yersiniaceae</taxon>
        <taxon>Serratia</taxon>
    </lineage>
</organism>
<accession>A0A4U9V1W0</accession>
<name>A0A4U9V1W0_SERFO</name>
<evidence type="ECO:0000313" key="1">
    <source>
        <dbReference type="EMBL" id="VTR36664.1"/>
    </source>
</evidence>
<proteinExistence type="predicted"/>
<reference evidence="1" key="1">
    <citation type="submission" date="2019-05" db="EMBL/GenBank/DDBJ databases">
        <authorList>
            <consortium name="Pathogen Informatics"/>
        </authorList>
    </citation>
    <scope>NUCLEOTIDE SEQUENCE [LARGE SCALE GENOMIC DNA]</scope>
    <source>
        <strain evidence="1">NCTC12965</strain>
    </source>
</reference>
<sequence length="93" mass="10594">MLKREINEQTIYDGCRNNCGLYLSYFFMTKQREADPFPPRCHLYTERTSYIGGKMMDLTLQTTLVHAPGQDSVHMFASGEVVRAGERSALPDS</sequence>
<protein>
    <submittedName>
        <fullName evidence="1">Uncharacterized protein</fullName>
    </submittedName>
</protein>
<gene>
    <name evidence="1" type="ORF">NCTC12965_03958</name>
</gene>